<keyword evidence="2" id="KW-1185">Reference proteome</keyword>
<reference evidence="1 2" key="1">
    <citation type="submission" date="2015-04" db="EMBL/GenBank/DDBJ databases">
        <authorList>
            <person name="Syromyatnikov M.Y."/>
            <person name="Popov V.N."/>
        </authorList>
    </citation>
    <scope>NUCLEOTIDE SEQUENCE [LARGE SCALE GENOMIC DNA]</scope>
</reference>
<dbReference type="GO" id="GO:0017171">
    <property type="term" value="F:serine hydrolase activity"/>
    <property type="evidence" value="ECO:0007669"/>
    <property type="project" value="TreeGrafter"/>
</dbReference>
<proteinExistence type="predicted"/>
<dbReference type="OrthoDB" id="77878at2759"/>
<dbReference type="InterPro" id="IPR029058">
    <property type="entry name" value="AB_hydrolase_fold"/>
</dbReference>
<evidence type="ECO:0000313" key="1">
    <source>
        <dbReference type="EMBL" id="CRK96213.1"/>
    </source>
</evidence>
<accession>A0A1J1I7F3</accession>
<dbReference type="AlphaFoldDB" id="A0A1J1I7F3"/>
<dbReference type="SUPFAM" id="SSF53474">
    <property type="entry name" value="alpha/beta-Hydrolases"/>
    <property type="match status" value="1"/>
</dbReference>
<dbReference type="EMBL" id="CVRI01000043">
    <property type="protein sequence ID" value="CRK96213.1"/>
    <property type="molecule type" value="Genomic_DNA"/>
</dbReference>
<dbReference type="Proteomes" id="UP000183832">
    <property type="component" value="Unassembled WGS sequence"/>
</dbReference>
<name>A0A1J1I7F3_9DIPT</name>
<organism evidence="1 2">
    <name type="scientific">Clunio marinus</name>
    <dbReference type="NCBI Taxonomy" id="568069"/>
    <lineage>
        <taxon>Eukaryota</taxon>
        <taxon>Metazoa</taxon>
        <taxon>Ecdysozoa</taxon>
        <taxon>Arthropoda</taxon>
        <taxon>Hexapoda</taxon>
        <taxon>Insecta</taxon>
        <taxon>Pterygota</taxon>
        <taxon>Neoptera</taxon>
        <taxon>Endopterygota</taxon>
        <taxon>Diptera</taxon>
        <taxon>Nematocera</taxon>
        <taxon>Chironomoidea</taxon>
        <taxon>Chironomidae</taxon>
        <taxon>Clunio</taxon>
    </lineage>
</organism>
<dbReference type="Gene3D" id="3.40.50.1820">
    <property type="entry name" value="alpha/beta hydrolase"/>
    <property type="match status" value="1"/>
</dbReference>
<dbReference type="PANTHER" id="PTHR20908">
    <property type="entry name" value="LD15586P"/>
    <property type="match status" value="1"/>
</dbReference>
<evidence type="ECO:0000313" key="2">
    <source>
        <dbReference type="Proteomes" id="UP000183832"/>
    </source>
</evidence>
<gene>
    <name evidence="1" type="ORF">CLUMA_CG009641</name>
</gene>
<dbReference type="PANTHER" id="PTHR20908:SF1">
    <property type="entry name" value="LD15586P"/>
    <property type="match status" value="1"/>
</dbReference>
<protein>
    <submittedName>
        <fullName evidence="1">CLUMA_CG009641, isoform A</fullName>
    </submittedName>
</protein>
<dbReference type="InterPro" id="IPR008547">
    <property type="entry name" value="DUF829_TMEM53"/>
</dbReference>
<dbReference type="Pfam" id="PF05705">
    <property type="entry name" value="DUF829"/>
    <property type="match status" value="1"/>
</dbReference>
<sequence>MLKLIKVFRPLGSNQKSVYGDTTHRMLSMFDINENLYLCTDKPRSIEFDKKTLSWFYGQRRHINKYSKLYTDQGMDVLVVRINLIQSLFDLKGVEKFGQDIADVLNSNEKYYKEIFIHSFSAGCGMYGVAQRMIKKNLDKYGNVPKRVIGQIWDSISHHKMTIEAVPLALFPNNIFMHSIVKGLLWCHLTFYFPLKPHYEDCYDNFYNNLARAPALIMASKADVLGKVEFAEEVVRRWRTNGVNVTYHCFDDSAHLKHMQKYPKEYLKLVYDHWELIQLKLGELDETSDYFCQV</sequence>